<sequence length="214" mass="23761">MRDILDQRVITDGLWRKYTKPENIIRQFVLYFCIKWSFCRGCGVILCGYKNHAIMHNRRYSIIAKMIVLLSAASMAMNSAPVQAEDFAGAFVRQADKPEVMWQYAPDLYCHVQNETQMALFGGFGKVKVVPKMAMAGRSTGDCGWPNGFYRRDNETPVFKLSGVGLVPAIGPNICHVVNETQMALFGGFGKVQPVPPTSDIARGRGGMTECANP</sequence>
<organism evidence="1 2">
    <name type="scientific">Novosphingobium ovatum</name>
    <dbReference type="NCBI Taxonomy" id="1908523"/>
    <lineage>
        <taxon>Bacteria</taxon>
        <taxon>Pseudomonadati</taxon>
        <taxon>Pseudomonadota</taxon>
        <taxon>Alphaproteobacteria</taxon>
        <taxon>Sphingomonadales</taxon>
        <taxon>Sphingomonadaceae</taxon>
        <taxon>Novosphingobium</taxon>
    </lineage>
</organism>
<evidence type="ECO:0000313" key="2">
    <source>
        <dbReference type="Proteomes" id="UP000753724"/>
    </source>
</evidence>
<keyword evidence="2" id="KW-1185">Reference proteome</keyword>
<dbReference type="RefSeq" id="WP_161717342.1">
    <property type="nucleotide sequence ID" value="NZ_JAAAPO010000002.1"/>
</dbReference>
<reference evidence="2" key="1">
    <citation type="submission" date="2020-01" db="EMBL/GenBank/DDBJ databases">
        <title>Sphingomonas sp. strain CSW-10.</title>
        <authorList>
            <person name="Chen W.-M."/>
        </authorList>
    </citation>
    <scope>NUCLEOTIDE SEQUENCE [LARGE SCALE GENOMIC DNA]</scope>
    <source>
        <strain evidence="2">FSY-8</strain>
    </source>
</reference>
<dbReference type="Proteomes" id="UP000753724">
    <property type="component" value="Unassembled WGS sequence"/>
</dbReference>
<protein>
    <submittedName>
        <fullName evidence="1">Uncharacterized protein</fullName>
    </submittedName>
</protein>
<dbReference type="EMBL" id="JAAAPO010000002">
    <property type="protein sequence ID" value="NBC36085.1"/>
    <property type="molecule type" value="Genomic_DNA"/>
</dbReference>
<evidence type="ECO:0000313" key="1">
    <source>
        <dbReference type="EMBL" id="NBC36085.1"/>
    </source>
</evidence>
<gene>
    <name evidence="1" type="ORF">GTZ99_05880</name>
</gene>
<name>A0ABW9XC30_9SPHN</name>
<proteinExistence type="predicted"/>
<comment type="caution">
    <text evidence="1">The sequence shown here is derived from an EMBL/GenBank/DDBJ whole genome shotgun (WGS) entry which is preliminary data.</text>
</comment>
<accession>A0ABW9XC30</accession>